<dbReference type="AlphaFoldDB" id="A0A1Q6FAU6"/>
<name>A0A1Q6FAU6_9BACT</name>
<dbReference type="RefSeq" id="WP_278339063.1">
    <property type="nucleotide sequence ID" value="NZ_BAAFLA010000011.1"/>
</dbReference>
<organism evidence="1 2">
    <name type="scientific">Alistipes putredinis</name>
    <dbReference type="NCBI Taxonomy" id="28117"/>
    <lineage>
        <taxon>Bacteria</taxon>
        <taxon>Pseudomonadati</taxon>
        <taxon>Bacteroidota</taxon>
        <taxon>Bacteroidia</taxon>
        <taxon>Bacteroidales</taxon>
        <taxon>Rikenellaceae</taxon>
        <taxon>Alistipes</taxon>
    </lineage>
</organism>
<dbReference type="EMBL" id="MNQH01000003">
    <property type="protein sequence ID" value="OKY95997.1"/>
    <property type="molecule type" value="Genomic_DNA"/>
</dbReference>
<evidence type="ECO:0000313" key="1">
    <source>
        <dbReference type="EMBL" id="OKY95997.1"/>
    </source>
</evidence>
<dbReference type="InterPro" id="IPR027417">
    <property type="entry name" value="P-loop_NTPase"/>
</dbReference>
<reference evidence="1 2" key="1">
    <citation type="journal article" date="2016" name="Nat. Biotechnol.">
        <title>Measurement of bacterial replication rates in microbial communities.</title>
        <authorList>
            <person name="Brown C.T."/>
            <person name="Olm M.R."/>
            <person name="Thomas B.C."/>
            <person name="Banfield J.F."/>
        </authorList>
    </citation>
    <scope>NUCLEOTIDE SEQUENCE [LARGE SCALE GENOMIC DNA]</scope>
    <source>
        <strain evidence="1">CAG:67_53_122</strain>
    </source>
</reference>
<evidence type="ECO:0000313" key="2">
    <source>
        <dbReference type="Proteomes" id="UP000187417"/>
    </source>
</evidence>
<dbReference type="Gene3D" id="3.40.50.300">
    <property type="entry name" value="P-loop containing nucleotide triphosphate hydrolases"/>
    <property type="match status" value="1"/>
</dbReference>
<protein>
    <recommendedName>
        <fullName evidence="3">Terminase</fullName>
    </recommendedName>
</protein>
<dbReference type="STRING" id="28117.BHV66_03330"/>
<accession>A0A1Q6FAU6</accession>
<gene>
    <name evidence="1" type="ORF">BHV66_03330</name>
</gene>
<comment type="caution">
    <text evidence="1">The sequence shown here is derived from an EMBL/GenBank/DDBJ whole genome shotgun (WGS) entry which is preliminary data.</text>
</comment>
<dbReference type="Gene3D" id="3.30.420.240">
    <property type="match status" value="1"/>
</dbReference>
<sequence length="603" mass="68861">MAITPTVAAIIAAGGVERYAVAEGIDPGAMCRAVHRLRAVYDFEFWCISCVKIFDKTSGRLVPFKLRWAQLKLVRILLCDLFAGKPVRIVLLKARQWGGSTVVQMFMAWIQLFHRSGWNSVIVADVEDQARTIRAMYSRMARRHPVEICSVQFCNFEGSSKNKMLVDRDCVVSIGSMQKPDSLRSGDMKMAHLSEVGLWKKTKERKPEDVIQTILGSVPREPFTVVVLESTAKGIGNFFHDTWCEAVDGRSAYTPLFVAWYEIDIYYKPFVSERQKTEFVHSMTRDELARFHAGATLEGLNWYREKRREYSTDWQMCSEFPSTAEEAFQTTGRPAHDPLYVRQLRPYTREPLYVGELVADATCGPEVLQNIRFVPTPTGDFYVWKLPDTSRRIADRYVVALDIGGRNPNADYSVISVIDRAAMIDGGVEECIATYRFHLDQDLTVWRAVQVAEWFCHALLAVEANSLDPKGQEGDHTLTILDTIKEHYDNLFSRTDPVQIREGRPKRYGFHTNAASKTDLVTQMTKRLREILYIERDKRALDEIEWYELKPDGSYGAVEGKHDDIYMSRAIALKVSQLMELPVELRTNTTYSDVSVVFTEATM</sequence>
<proteinExistence type="predicted"/>
<evidence type="ECO:0008006" key="3">
    <source>
        <dbReference type="Google" id="ProtNLM"/>
    </source>
</evidence>
<dbReference type="Proteomes" id="UP000187417">
    <property type="component" value="Unassembled WGS sequence"/>
</dbReference>